<evidence type="ECO:0000313" key="2">
    <source>
        <dbReference type="Proteomes" id="UP000001857"/>
    </source>
</evidence>
<sequence length="201" mass="22694">MSIILEKLGITATDIERVEKQEQQNELAIANIQKKWGDWLKQYEQKAKNQRITTMIKRNLLASSSTKISPTQKALKKAVTWSSSKHNENKKADVIKSILTDIAAMDPNTITTGQLFTTGCFSKGAHLCGKSSCATLFSNEANYQLYCIYGSPYLLIEGIGIVMFEGFNYPSPPYLFPFDEEVELKYQEYEAEIHNISSSIF</sequence>
<dbReference type="HOGENOM" id="CLU_1359941_0_0_6"/>
<organism evidence="1 2">
    <name type="scientific">Aliivibrio fischeri (strain MJ11)</name>
    <name type="common">Vibrio fischeri</name>
    <dbReference type="NCBI Taxonomy" id="388396"/>
    <lineage>
        <taxon>Bacteria</taxon>
        <taxon>Pseudomonadati</taxon>
        <taxon>Pseudomonadota</taxon>
        <taxon>Gammaproteobacteria</taxon>
        <taxon>Vibrionales</taxon>
        <taxon>Vibrionaceae</taxon>
        <taxon>Aliivibrio</taxon>
    </lineage>
</organism>
<proteinExistence type="predicted"/>
<reference evidence="1 2" key="2">
    <citation type="journal article" date="2009" name="Nature">
        <title>A single regulatory gene is sufficient to alter bacterial host range.</title>
        <authorList>
            <person name="Mandel M.J."/>
            <person name="Wollenberg M.S."/>
            <person name="Stabb E.V."/>
            <person name="Visick K.L."/>
            <person name="Ruby E.G."/>
        </authorList>
    </citation>
    <scope>NUCLEOTIDE SEQUENCE [LARGE SCALE GENOMIC DNA]</scope>
    <source>
        <strain evidence="1 2">MJ11</strain>
        <plasmid evidence="2">Plasmid pMJ100</plasmid>
    </source>
</reference>
<evidence type="ECO:0000313" key="1">
    <source>
        <dbReference type="EMBL" id="ACH64650.1"/>
    </source>
</evidence>
<name>B5EVW2_ALIFM</name>
<geneLocation type="plasmid" evidence="1 2">
    <name>pMJ100</name>
</geneLocation>
<dbReference type="AlphaFoldDB" id="B5EVW2"/>
<protein>
    <submittedName>
        <fullName evidence="1">Uncharacterized protein</fullName>
    </submittedName>
</protein>
<reference evidence="2" key="1">
    <citation type="submission" date="2008-08" db="EMBL/GenBank/DDBJ databases">
        <title>Complete sequence of Vibrio fischeri strain MJ11.</title>
        <authorList>
            <person name="Mandel M.J."/>
            <person name="Stabb E.V."/>
            <person name="Ruby E.G."/>
            <person name="Ferriera S."/>
            <person name="Johnson J."/>
            <person name="Kravitz S."/>
            <person name="Beeson K."/>
            <person name="Sutton G."/>
            <person name="Rogers Y.-H."/>
            <person name="Friedman R."/>
            <person name="Frazier M."/>
            <person name="Venter J.C."/>
        </authorList>
    </citation>
    <scope>NUCLEOTIDE SEQUENCE [LARGE SCALE GENOMIC DNA]</scope>
    <source>
        <strain evidence="2">MJ11</strain>
        <plasmid evidence="2">Plasmid pMJ100</plasmid>
    </source>
</reference>
<accession>B5EVW2</accession>
<keyword evidence="1" id="KW-0614">Plasmid</keyword>
<dbReference type="RefSeq" id="WP_012534433.1">
    <property type="nucleotide sequence ID" value="NC_011185.1"/>
</dbReference>
<dbReference type="EMBL" id="CP001134">
    <property type="protein sequence ID" value="ACH64650.1"/>
    <property type="molecule type" value="Genomic_DNA"/>
</dbReference>
<dbReference type="KEGG" id="vfm:VFMJ11_B0019"/>
<gene>
    <name evidence="1" type="ordered locus">VFMJ11_B0019</name>
</gene>
<dbReference type="Proteomes" id="UP000001857">
    <property type="component" value="Plasmid pMJ100"/>
</dbReference>